<feature type="domain" description="MobA/VirD2-like nuclease" evidence="2">
    <location>
        <begin position="109"/>
        <end position="210"/>
    </location>
</feature>
<feature type="region of interest" description="Disordered" evidence="1">
    <location>
        <begin position="569"/>
        <end position="617"/>
    </location>
</feature>
<dbReference type="KEGG" id="hcb:HCBAA847_2014"/>
<protein>
    <recommendedName>
        <fullName evidence="2">MobA/VirD2-like nuclease domain-containing protein</fullName>
    </recommendedName>
</protein>
<dbReference type="RefSeq" id="WP_015453824.1">
    <property type="nucleotide sequence ID" value="NC_020555.1"/>
</dbReference>
<feature type="compositionally biased region" description="Polar residues" evidence="1">
    <location>
        <begin position="579"/>
        <end position="592"/>
    </location>
</feature>
<feature type="compositionally biased region" description="Basic and acidic residues" evidence="1">
    <location>
        <begin position="593"/>
        <end position="609"/>
    </location>
</feature>
<accession>A0AAI8MQK3</accession>
<dbReference type="InterPro" id="IPR005094">
    <property type="entry name" value="Endonuclease_MobA/VirD2"/>
</dbReference>
<gene>
    <name evidence="3" type="ORF">HCBAA847_2014</name>
</gene>
<evidence type="ECO:0000259" key="2">
    <source>
        <dbReference type="Pfam" id="PF03432"/>
    </source>
</evidence>
<proteinExistence type="predicted"/>
<dbReference type="EMBL" id="AP012492">
    <property type="protein sequence ID" value="BAM33232.1"/>
    <property type="molecule type" value="Genomic_DNA"/>
</dbReference>
<dbReference type="Pfam" id="PF03432">
    <property type="entry name" value="Relaxase"/>
    <property type="match status" value="1"/>
</dbReference>
<feature type="compositionally biased region" description="Basic and acidic residues" evidence="1">
    <location>
        <begin position="569"/>
        <end position="578"/>
    </location>
</feature>
<evidence type="ECO:0000256" key="1">
    <source>
        <dbReference type="SAM" id="MobiDB-lite"/>
    </source>
</evidence>
<evidence type="ECO:0000313" key="4">
    <source>
        <dbReference type="Proteomes" id="UP000006036"/>
    </source>
</evidence>
<dbReference type="AlphaFoldDB" id="A0AAI8MQK3"/>
<organism evidence="3 4">
    <name type="scientific">Helicobacter cinaedi CCUG 18818 = ATCC BAA-847</name>
    <dbReference type="NCBI Taxonomy" id="537971"/>
    <lineage>
        <taxon>Bacteria</taxon>
        <taxon>Pseudomonadati</taxon>
        <taxon>Campylobacterota</taxon>
        <taxon>Epsilonproteobacteria</taxon>
        <taxon>Campylobacterales</taxon>
        <taxon>Helicobacteraceae</taxon>
        <taxon>Helicobacter</taxon>
    </lineage>
</organism>
<reference evidence="3 4" key="1">
    <citation type="journal article" date="2012" name="J. Bacteriol.">
        <title>Complete Genome Sequence of Helicobacter cinaedi Type Strain ATCC BAA-847.</title>
        <authorList>
            <person name="Miyoshi-Akiyama T."/>
            <person name="Takeshita N."/>
            <person name="Ohmagari N."/>
            <person name="Kirikae T."/>
        </authorList>
    </citation>
    <scope>NUCLEOTIDE SEQUENCE [LARGE SCALE GENOMIC DNA]</scope>
    <source>
        <strain evidence="3 4">ATCC BAA-847</strain>
    </source>
</reference>
<name>A0AAI8MQK3_9HELI</name>
<evidence type="ECO:0000313" key="3">
    <source>
        <dbReference type="EMBL" id="BAM33232.1"/>
    </source>
</evidence>
<sequence length="617" mass="71856">MADEFQRVMLELPPEYPYKESKLFEYVSFRRARKTREIYRSKVKSFFVANIRQGKPLFSSQSTSAFAKKNVVIKNISNMKKAHLKNALEYTISHSDSQVGIDYLGEFVNVNDIMRDWEQDFSSNPNTNEALHLVFSLNESHSQSVLETLTESARQTMQSYFPTYKWVMIPHSHQNKPHIHIILNKTDIFTKKKLHFGNKNDIAQFYEELREDFKYNLFTYSRGKLDYVNEVKFDKRFRQDMLDSKIDTLEKLQAIKDSNKELDFMANYKRAIFDFSNRHKGYSQKLNAVTKSLKNKSIYLGHIERKIESLMLQNINPTLLHQKQQLLQAQILEDTKEQERLKKALADLDSALRHFLDWEANFNTFSKNFQEKEKQKAFVKSFVGYEKYLSVELSQKLRDTQKAIAKSENSLKNKFSNVNEVVIKGLSNFNEKSNVFKLSSSYSKLIFYKGIVSSIDFSDNQSLRDKKQKSIDDLAMLEKQIIELMRIHLQKLPKQIEDSLSALESLKQDRTLDSMSFARAAVRLNKKINFYESSLKAIMRFQKRYGIELVSSATISEKQNVARAKEQIQTKTSQEHIKPTNNALTQDSNQAIKQDKQGASKGIDKDVSHTKKSPLSL</sequence>
<dbReference type="Proteomes" id="UP000006036">
    <property type="component" value="Chromosome 1"/>
</dbReference>